<reference evidence="2" key="1">
    <citation type="journal article" date="2014" name="Front. Microbiol.">
        <title>High frequency of phylogenetically diverse reductive dehalogenase-homologous genes in deep subseafloor sedimentary metagenomes.</title>
        <authorList>
            <person name="Kawai M."/>
            <person name="Futagami T."/>
            <person name="Toyoda A."/>
            <person name="Takaki Y."/>
            <person name="Nishi S."/>
            <person name="Hori S."/>
            <person name="Arai W."/>
            <person name="Tsubouchi T."/>
            <person name="Morono Y."/>
            <person name="Uchiyama I."/>
            <person name="Ito T."/>
            <person name="Fujiyama A."/>
            <person name="Inagaki F."/>
            <person name="Takami H."/>
        </authorList>
    </citation>
    <scope>NUCLEOTIDE SEQUENCE</scope>
    <source>
        <strain evidence="2">Expedition CK06-06</strain>
    </source>
</reference>
<dbReference type="AlphaFoldDB" id="X0RP44"/>
<gene>
    <name evidence="2" type="ORF">S01H1_15093</name>
</gene>
<evidence type="ECO:0000313" key="2">
    <source>
        <dbReference type="EMBL" id="GAF70543.1"/>
    </source>
</evidence>
<comment type="caution">
    <text evidence="2">The sequence shown here is derived from an EMBL/GenBank/DDBJ whole genome shotgun (WGS) entry which is preliminary data.</text>
</comment>
<evidence type="ECO:0000259" key="1">
    <source>
        <dbReference type="Pfam" id="PF23981"/>
    </source>
</evidence>
<feature type="non-terminal residue" evidence="2">
    <location>
        <position position="1"/>
    </location>
</feature>
<dbReference type="Pfam" id="PF23981">
    <property type="entry name" value="DUF7305"/>
    <property type="match status" value="1"/>
</dbReference>
<dbReference type="EMBL" id="BARS01007876">
    <property type="protein sequence ID" value="GAF70543.1"/>
    <property type="molecule type" value="Genomic_DNA"/>
</dbReference>
<name>X0RP44_9ZZZZ</name>
<protein>
    <recommendedName>
        <fullName evidence="1">DUF7305 domain-containing protein</fullName>
    </recommendedName>
</protein>
<feature type="domain" description="DUF7305" evidence="1">
    <location>
        <begin position="227"/>
        <end position="350"/>
    </location>
</feature>
<sequence length="370" mass="38926">IRPCLFALRTASDIAARCAADAGLTKALFEMNEKLGVFPWADSNLPQVTDEALPGCDATFSYTVTGDANSGYTVVSIGKSAHAQKQVSSTLRLKGLFEYGLLAKQIVVVEENTLLYGYDSDTGSTDTELTIGTISTAPDSVVLGGGSSIIDGDVFVGAGGDTETVIQNSGTVINGQTYALKKEIPFPVITPPSLPDMGTMDITGTTVIGPADNGKYAGIVLLSTGMLEITGGDVVLHVTGDIVMNGGSQIQVDAGSSLTLYVDGDLAGDVLNNVEINNYTGIAGGFKLCLMGTSEPYIEFVNNSDLFMAIYAPNTDVIFKNNTNFRGSIVAESIYMKNNSLFYYDKALQGESIGSGNIGVSFVIDRWQEG</sequence>
<organism evidence="2">
    <name type="scientific">marine sediment metagenome</name>
    <dbReference type="NCBI Taxonomy" id="412755"/>
    <lineage>
        <taxon>unclassified sequences</taxon>
        <taxon>metagenomes</taxon>
        <taxon>ecological metagenomes</taxon>
    </lineage>
</organism>
<proteinExistence type="predicted"/>
<accession>X0RP44</accession>
<dbReference type="InterPro" id="IPR055729">
    <property type="entry name" value="DUF7305"/>
</dbReference>